<dbReference type="HAMAP" id="MF_00934">
    <property type="entry name" value="23SrRNA_methyltr_J"/>
    <property type="match status" value="1"/>
</dbReference>
<dbReference type="GO" id="GO:0003723">
    <property type="term" value="F:RNA binding"/>
    <property type="evidence" value="ECO:0007669"/>
    <property type="project" value="UniProtKB-UniRule"/>
</dbReference>
<evidence type="ECO:0000256" key="1">
    <source>
        <dbReference type="HAMAP-Rule" id="MF_00934"/>
    </source>
</evidence>
<feature type="binding site" evidence="1">
    <location>
        <position position="117"/>
    </location>
    <ligand>
        <name>S-adenosyl-L-methionine</name>
        <dbReference type="ChEBI" id="CHEBI:59789"/>
    </ligand>
</feature>
<dbReference type="InterPro" id="IPR007473">
    <property type="entry name" value="RlmJ"/>
</dbReference>
<dbReference type="EC" id="2.1.1.266" evidence="1"/>
<proteinExistence type="inferred from homology"/>
<feature type="active site" description="Proton acceptor" evidence="1">
    <location>
        <position position="164"/>
    </location>
</feature>
<keyword evidence="1" id="KW-0694">RNA-binding</keyword>
<feature type="site" description="Interaction with substrate rRNA" evidence="1">
    <location>
        <position position="3"/>
    </location>
</feature>
<keyword evidence="3" id="KW-1185">Reference proteome</keyword>
<protein>
    <recommendedName>
        <fullName evidence="1">Ribosomal RNA large subunit methyltransferase J</fullName>
        <ecNumber evidence="1">2.1.1.266</ecNumber>
    </recommendedName>
    <alternativeName>
        <fullName evidence="1">23S rRNA (adenine(2030)-N6)-methyltransferase</fullName>
    </alternativeName>
    <alternativeName>
        <fullName evidence="1">23S rRNA m6A2030 methyltransferase</fullName>
    </alternativeName>
</protein>
<feature type="binding site" evidence="1">
    <location>
        <position position="99"/>
    </location>
    <ligand>
        <name>S-adenosyl-L-methionine</name>
        <dbReference type="ChEBI" id="CHEBI:59789"/>
    </ligand>
</feature>
<dbReference type="GO" id="GO:0005829">
    <property type="term" value="C:cytosol"/>
    <property type="evidence" value="ECO:0007669"/>
    <property type="project" value="TreeGrafter"/>
</dbReference>
<comment type="caution">
    <text evidence="1">Lacks conserved residue(s) required for the propagation of feature annotation.</text>
</comment>
<feature type="binding site" evidence="1">
    <location>
        <position position="41"/>
    </location>
    <ligand>
        <name>S-adenosyl-L-methionine</name>
        <dbReference type="ChEBI" id="CHEBI:59789"/>
    </ligand>
</feature>
<keyword evidence="1" id="KW-0949">S-adenosyl-L-methionine</keyword>
<comment type="similarity">
    <text evidence="1">Belongs to the RlmJ family.</text>
</comment>
<organism evidence="2 3">
    <name type="scientific">Pseudidiomarina planktonica</name>
    <dbReference type="NCBI Taxonomy" id="1323738"/>
    <lineage>
        <taxon>Bacteria</taxon>
        <taxon>Pseudomonadati</taxon>
        <taxon>Pseudomonadota</taxon>
        <taxon>Gammaproteobacteria</taxon>
        <taxon>Alteromonadales</taxon>
        <taxon>Idiomarinaceae</taxon>
        <taxon>Pseudidiomarina</taxon>
    </lineage>
</organism>
<comment type="catalytic activity">
    <reaction evidence="1">
        <text>adenosine(2030) in 23S rRNA + S-adenosyl-L-methionine = N(6)-methyladenosine(2030) in 23S rRNA + S-adenosyl-L-homocysteine + H(+)</text>
        <dbReference type="Rhea" id="RHEA:43736"/>
        <dbReference type="Rhea" id="RHEA-COMP:10668"/>
        <dbReference type="Rhea" id="RHEA-COMP:10669"/>
        <dbReference type="ChEBI" id="CHEBI:15378"/>
        <dbReference type="ChEBI" id="CHEBI:57856"/>
        <dbReference type="ChEBI" id="CHEBI:59789"/>
        <dbReference type="ChEBI" id="CHEBI:74411"/>
        <dbReference type="ChEBI" id="CHEBI:74449"/>
        <dbReference type="EC" id="2.1.1.266"/>
    </reaction>
</comment>
<feature type="binding site" evidence="1">
    <location>
        <position position="18"/>
    </location>
    <ligand>
        <name>S-adenosyl-L-methionine</name>
        <dbReference type="ChEBI" id="CHEBI:59789"/>
    </ligand>
</feature>
<dbReference type="Proteomes" id="UP000194450">
    <property type="component" value="Unassembled WGS sequence"/>
</dbReference>
<evidence type="ECO:0000313" key="3">
    <source>
        <dbReference type="Proteomes" id="UP000194450"/>
    </source>
</evidence>
<dbReference type="Gene3D" id="3.40.50.150">
    <property type="entry name" value="Vaccinia Virus protein VP39"/>
    <property type="match status" value="1"/>
</dbReference>
<sequence>MNYRHSYHAGNFADVVKHALQLICLDYLQQKEKPFFVLDTHAGIGMYDLQGEQAQKTGEWEQGIGRLLQAENRPACLETYCSLVRSLNPGDNLRWYPGSPWLSQQFLRDHDQLGLCELHPDDAEELADNFAGDKRVKVYREENGYIALKALLPPPQKRGLVLIDPPFETTTEFNDIVTGLKHALKRWNTGSYVIWYPIKDPMVTGGFQQMIRELDPPKAYAVDLLIRHAEDATKLNGCGMLFINPPFGLLEPLEELMPFLTELLAQGEGASWQGRWVVAES</sequence>
<dbReference type="OrthoDB" id="9791274at2"/>
<keyword evidence="1 2" id="KW-0808">Transferase</keyword>
<dbReference type="SUPFAM" id="SSF53335">
    <property type="entry name" value="S-adenosyl-L-methionine-dependent methyltransferases"/>
    <property type="match status" value="1"/>
</dbReference>
<dbReference type="Pfam" id="PF04378">
    <property type="entry name" value="RsmJ"/>
    <property type="match status" value="1"/>
</dbReference>
<dbReference type="RefSeq" id="WP_086435137.1">
    <property type="nucleotide sequence ID" value="NZ_FXWH01000002.1"/>
</dbReference>
<dbReference type="PANTHER" id="PTHR37426">
    <property type="entry name" value="RIBOSOMAL RNA LARGE SUBUNIT METHYLTRANSFERASE J"/>
    <property type="match status" value="1"/>
</dbReference>
<dbReference type="AlphaFoldDB" id="A0A1Y6FWJ9"/>
<name>A0A1Y6FWJ9_9GAMM</name>
<comment type="function">
    <text evidence="1">Specifically methylates the adenine in position 2030 of 23S rRNA.</text>
</comment>
<keyword evidence="1 2" id="KW-0489">Methyltransferase</keyword>
<gene>
    <name evidence="1" type="primary">rlmJ</name>
    <name evidence="2" type="ORF">SAMN06297229_2007</name>
</gene>
<dbReference type="GO" id="GO:0070475">
    <property type="term" value="P:rRNA base methylation"/>
    <property type="evidence" value="ECO:0007669"/>
    <property type="project" value="UniProtKB-UniRule"/>
</dbReference>
<dbReference type="PANTHER" id="PTHR37426:SF1">
    <property type="entry name" value="RIBOSOMAL RNA LARGE SUBUNIT METHYLTRANSFERASE J"/>
    <property type="match status" value="1"/>
</dbReference>
<keyword evidence="1" id="KW-0698">rRNA processing</keyword>
<dbReference type="GO" id="GO:0036307">
    <property type="term" value="F:23S rRNA (adenine(2030)-N(6))-methyltransferase activity"/>
    <property type="evidence" value="ECO:0007669"/>
    <property type="project" value="UniProtKB-UniRule"/>
</dbReference>
<feature type="binding site" evidence="1">
    <location>
        <position position="164"/>
    </location>
    <ligand>
        <name>S-adenosyl-L-methionine</name>
        <dbReference type="ChEBI" id="CHEBI:59789"/>
    </ligand>
</feature>
<accession>A0A1Y6FWJ9</accession>
<dbReference type="InterPro" id="IPR029063">
    <property type="entry name" value="SAM-dependent_MTases_sf"/>
</dbReference>
<comment type="subunit">
    <text evidence="1">Monomer.</text>
</comment>
<evidence type="ECO:0000313" key="2">
    <source>
        <dbReference type="EMBL" id="SMQ80096.1"/>
    </source>
</evidence>
<reference evidence="3" key="1">
    <citation type="submission" date="2017-04" db="EMBL/GenBank/DDBJ databases">
        <authorList>
            <person name="Varghese N."/>
            <person name="Submissions S."/>
        </authorList>
    </citation>
    <scope>NUCLEOTIDE SEQUENCE [LARGE SCALE GENOMIC DNA]</scope>
</reference>
<dbReference type="EMBL" id="FXWH01000002">
    <property type="protein sequence ID" value="SMQ80096.1"/>
    <property type="molecule type" value="Genomic_DNA"/>
</dbReference>